<evidence type="ECO:0000259" key="5">
    <source>
        <dbReference type="Pfam" id="PF00891"/>
    </source>
</evidence>
<dbReference type="GO" id="GO:0032259">
    <property type="term" value="P:methylation"/>
    <property type="evidence" value="ECO:0007669"/>
    <property type="project" value="UniProtKB-KW"/>
</dbReference>
<dbReference type="InterPro" id="IPR036388">
    <property type="entry name" value="WH-like_DNA-bd_sf"/>
</dbReference>
<dbReference type="InterPro" id="IPR016461">
    <property type="entry name" value="COMT-like"/>
</dbReference>
<dbReference type="Pfam" id="PF08100">
    <property type="entry name" value="Dimerisation"/>
    <property type="match status" value="1"/>
</dbReference>
<feature type="domain" description="O-methyltransferase C-terminal" evidence="5">
    <location>
        <begin position="226"/>
        <end position="450"/>
    </location>
</feature>
<protein>
    <submittedName>
        <fullName evidence="7">S-adenosyl-L-methionine-dependent methyltransferase</fullName>
    </submittedName>
</protein>
<dbReference type="EMBL" id="MU150245">
    <property type="protein sequence ID" value="KAF9465798.1"/>
    <property type="molecule type" value="Genomic_DNA"/>
</dbReference>
<dbReference type="GO" id="GO:0046983">
    <property type="term" value="F:protein dimerization activity"/>
    <property type="evidence" value="ECO:0007669"/>
    <property type="project" value="InterPro"/>
</dbReference>
<comment type="caution">
    <text evidence="7">The sequence shown here is derived from an EMBL/GenBank/DDBJ whole genome shotgun (WGS) entry which is preliminary data.</text>
</comment>
<evidence type="ECO:0000256" key="4">
    <source>
        <dbReference type="SAM" id="MobiDB-lite"/>
    </source>
</evidence>
<dbReference type="Gene3D" id="3.40.50.150">
    <property type="entry name" value="Vaccinia Virus protein VP39"/>
    <property type="match status" value="1"/>
</dbReference>
<dbReference type="OrthoDB" id="1606438at2759"/>
<dbReference type="PANTHER" id="PTHR43712">
    <property type="entry name" value="PUTATIVE (AFU_ORTHOLOGUE AFUA_4G14580)-RELATED"/>
    <property type="match status" value="1"/>
</dbReference>
<keyword evidence="3" id="KW-0949">S-adenosyl-L-methionine</keyword>
<name>A0A9P5Y9E1_9AGAR</name>
<dbReference type="GO" id="GO:0008171">
    <property type="term" value="F:O-methyltransferase activity"/>
    <property type="evidence" value="ECO:0007669"/>
    <property type="project" value="InterPro"/>
</dbReference>
<dbReference type="CDD" id="cd02440">
    <property type="entry name" value="AdoMet_MTases"/>
    <property type="match status" value="1"/>
</dbReference>
<evidence type="ECO:0000313" key="8">
    <source>
        <dbReference type="Proteomes" id="UP000807353"/>
    </source>
</evidence>
<sequence length="472" mass="51915">MPLPRFNFRRQSNTKKSEPMSKPNSQALPSNPEGLTSLVNIISDAVKVVISEYGQAGHAVPSLESTAPGPFDAPEDMSLALSKAVRTIEAACAQLSYAVASPGHILANKSYGYYEPAALLVVCNAKVADVLAEKPDGMHISEIAKATGLDQNKLGRVLRMLATRHCFREVSPDIFANNRLSIKLQSKDPVAGLVGHMTDEVHKGAVFLNEALSDSKTGPSLSVADTSFVRGHGCSPFDYYETPEGKLRLDRFSQAMIGWGAVTGKGMLPKVYPWGACQPGTTICDVGGGNGHIMLDLVSPFPQLKFVIQDTPAVLEQAKELWGKERPDFVQKSLVSFQPLDFFKETPVASCDYYYLRHVLHDWPDAECIKVLNNVHKAVKPGSKLLLHELVLQHVVRQDGALDQAPEPLLPNYGMGRVRLYQQDMNMLNLFNSKERTLQEFIVMGEQCGFVFEKLWDAGESAIIEFVVKESK</sequence>
<dbReference type="InterPro" id="IPR029063">
    <property type="entry name" value="SAM-dependent_MTases_sf"/>
</dbReference>
<keyword evidence="8" id="KW-1185">Reference proteome</keyword>
<dbReference type="PROSITE" id="PS51683">
    <property type="entry name" value="SAM_OMT_II"/>
    <property type="match status" value="1"/>
</dbReference>
<organism evidence="7 8">
    <name type="scientific">Collybia nuda</name>
    <dbReference type="NCBI Taxonomy" id="64659"/>
    <lineage>
        <taxon>Eukaryota</taxon>
        <taxon>Fungi</taxon>
        <taxon>Dikarya</taxon>
        <taxon>Basidiomycota</taxon>
        <taxon>Agaricomycotina</taxon>
        <taxon>Agaricomycetes</taxon>
        <taxon>Agaricomycetidae</taxon>
        <taxon>Agaricales</taxon>
        <taxon>Tricholomatineae</taxon>
        <taxon>Clitocybaceae</taxon>
        <taxon>Collybia</taxon>
    </lineage>
</organism>
<keyword evidence="2" id="KW-0808">Transferase</keyword>
<evidence type="ECO:0000256" key="2">
    <source>
        <dbReference type="ARBA" id="ARBA00022679"/>
    </source>
</evidence>
<dbReference type="SUPFAM" id="SSF46785">
    <property type="entry name" value="Winged helix' DNA-binding domain"/>
    <property type="match status" value="1"/>
</dbReference>
<proteinExistence type="predicted"/>
<evidence type="ECO:0000259" key="6">
    <source>
        <dbReference type="Pfam" id="PF08100"/>
    </source>
</evidence>
<dbReference type="PANTHER" id="PTHR43712:SF2">
    <property type="entry name" value="O-METHYLTRANSFERASE CICE"/>
    <property type="match status" value="1"/>
</dbReference>
<keyword evidence="1 7" id="KW-0489">Methyltransferase</keyword>
<dbReference type="InterPro" id="IPR036390">
    <property type="entry name" value="WH_DNA-bd_sf"/>
</dbReference>
<accession>A0A9P5Y9E1</accession>
<dbReference type="AlphaFoldDB" id="A0A9P5Y9E1"/>
<dbReference type="InterPro" id="IPR001077">
    <property type="entry name" value="COMT_C"/>
</dbReference>
<evidence type="ECO:0000313" key="7">
    <source>
        <dbReference type="EMBL" id="KAF9465798.1"/>
    </source>
</evidence>
<dbReference type="Proteomes" id="UP000807353">
    <property type="component" value="Unassembled WGS sequence"/>
</dbReference>
<gene>
    <name evidence="7" type="ORF">BDZ94DRAFT_1253200</name>
</gene>
<reference evidence="7" key="1">
    <citation type="submission" date="2020-11" db="EMBL/GenBank/DDBJ databases">
        <authorList>
            <consortium name="DOE Joint Genome Institute"/>
            <person name="Ahrendt S."/>
            <person name="Riley R."/>
            <person name="Andreopoulos W."/>
            <person name="Labutti K."/>
            <person name="Pangilinan J."/>
            <person name="Ruiz-Duenas F.J."/>
            <person name="Barrasa J.M."/>
            <person name="Sanchez-Garcia M."/>
            <person name="Camarero S."/>
            <person name="Miyauchi S."/>
            <person name="Serrano A."/>
            <person name="Linde D."/>
            <person name="Babiker R."/>
            <person name="Drula E."/>
            <person name="Ayuso-Fernandez I."/>
            <person name="Pacheco R."/>
            <person name="Padilla G."/>
            <person name="Ferreira P."/>
            <person name="Barriuso J."/>
            <person name="Kellner H."/>
            <person name="Castanera R."/>
            <person name="Alfaro M."/>
            <person name="Ramirez L."/>
            <person name="Pisabarro A.G."/>
            <person name="Kuo A."/>
            <person name="Tritt A."/>
            <person name="Lipzen A."/>
            <person name="He G."/>
            <person name="Yan M."/>
            <person name="Ng V."/>
            <person name="Cullen D."/>
            <person name="Martin F."/>
            <person name="Rosso M.-N."/>
            <person name="Henrissat B."/>
            <person name="Hibbett D."/>
            <person name="Martinez A.T."/>
            <person name="Grigoriev I.V."/>
        </authorList>
    </citation>
    <scope>NUCLEOTIDE SEQUENCE</scope>
    <source>
        <strain evidence="7">CBS 247.69</strain>
    </source>
</reference>
<dbReference type="Pfam" id="PF00891">
    <property type="entry name" value="Methyltransf_2"/>
    <property type="match status" value="1"/>
</dbReference>
<evidence type="ECO:0000256" key="1">
    <source>
        <dbReference type="ARBA" id="ARBA00022603"/>
    </source>
</evidence>
<dbReference type="InterPro" id="IPR012967">
    <property type="entry name" value="COMT_dimerisation"/>
</dbReference>
<evidence type="ECO:0000256" key="3">
    <source>
        <dbReference type="ARBA" id="ARBA00022691"/>
    </source>
</evidence>
<feature type="region of interest" description="Disordered" evidence="4">
    <location>
        <begin position="1"/>
        <end position="32"/>
    </location>
</feature>
<feature type="domain" description="O-methyltransferase dimerisation" evidence="6">
    <location>
        <begin position="111"/>
        <end position="181"/>
    </location>
</feature>
<dbReference type="SUPFAM" id="SSF53335">
    <property type="entry name" value="S-adenosyl-L-methionine-dependent methyltransferases"/>
    <property type="match status" value="1"/>
</dbReference>
<dbReference type="Gene3D" id="1.10.10.10">
    <property type="entry name" value="Winged helix-like DNA-binding domain superfamily/Winged helix DNA-binding domain"/>
    <property type="match status" value="1"/>
</dbReference>
<feature type="compositionally biased region" description="Polar residues" evidence="4">
    <location>
        <begin position="22"/>
        <end position="32"/>
    </location>
</feature>